<comment type="similarity">
    <text evidence="4">Belongs to the TFE family.</text>
</comment>
<evidence type="ECO:0000256" key="2">
    <source>
        <dbReference type="ARBA" id="ARBA00023125"/>
    </source>
</evidence>
<dbReference type="InterPro" id="IPR036390">
    <property type="entry name" value="WH_DNA-bd_sf"/>
</dbReference>
<evidence type="ECO:0000313" key="13">
    <source>
        <dbReference type="EMBL" id="AZF78525.1"/>
    </source>
</evidence>
<sequence length="178" mass="21173">MVNAEDLFINLAKSLLGDDVIDVLRILLDKGTEMTDEEIANQLNIKVNDVRKKLNLLEEQGFVSYRKTRDKDSGWFIYYWKPNIDQINEILLNRKRLILDKLKTRLEYEKNNTFFICPQDNSRYSFEEAFENEFKCLKCGSQLTYYDTDKIKSFLEQKIRQIEEEIDKETKLGANKNH</sequence>
<dbReference type="EMBL" id="CP033240">
    <property type="protein sequence ID" value="AZF81129.1"/>
    <property type="molecule type" value="Genomic_DNA"/>
</dbReference>
<organism evidence="7 18">
    <name type="scientific">Saccharolobus solfataricus</name>
    <name type="common">Sulfolobus solfataricus</name>
    <dbReference type="NCBI Taxonomy" id="2287"/>
    <lineage>
        <taxon>Archaea</taxon>
        <taxon>Thermoproteota</taxon>
        <taxon>Thermoprotei</taxon>
        <taxon>Sulfolobales</taxon>
        <taxon>Sulfolobaceae</taxon>
        <taxon>Saccharolobus</taxon>
    </lineage>
</organism>
<dbReference type="PANTHER" id="PTHR13097:SF7">
    <property type="entry name" value="GENERAL TRANSCRIPTION FACTOR IIE SUBUNIT 1"/>
    <property type="match status" value="1"/>
</dbReference>
<evidence type="ECO:0000313" key="15">
    <source>
        <dbReference type="EMBL" id="AZF83768.1"/>
    </source>
</evidence>
<dbReference type="KEGG" id="ssoa:SULA_1285"/>
<dbReference type="GO" id="GO:0006367">
    <property type="term" value="P:transcription initiation at RNA polymerase II promoter"/>
    <property type="evidence" value="ECO:0007669"/>
    <property type="project" value="InterPro"/>
</dbReference>
<dbReference type="OrthoDB" id="5935at2157"/>
<dbReference type="SMR" id="A0A0E3GUW5"/>
<dbReference type="EMBL" id="CP033238">
    <property type="protein sequence ID" value="AZF75916.1"/>
    <property type="molecule type" value="Genomic_DNA"/>
</dbReference>
<dbReference type="EMBL" id="CP033235">
    <property type="protein sequence ID" value="AZF68051.1"/>
    <property type="molecule type" value="Genomic_DNA"/>
</dbReference>
<dbReference type="Proteomes" id="UP000273194">
    <property type="component" value="Chromosome"/>
</dbReference>
<evidence type="ECO:0000256" key="1">
    <source>
        <dbReference type="ARBA" id="ARBA00023015"/>
    </source>
</evidence>
<dbReference type="PANTHER" id="PTHR13097">
    <property type="entry name" value="TRANSCRIPTION INITIATION FACTOR IIE, ALPHA SUBUNIT"/>
    <property type="match status" value="1"/>
</dbReference>
<dbReference type="EMBL" id="CP033237">
    <property type="protein sequence ID" value="AZF73291.1"/>
    <property type="molecule type" value="Genomic_DNA"/>
</dbReference>
<dbReference type="EMBL" id="LT549890">
    <property type="protein sequence ID" value="SAI83805.1"/>
    <property type="molecule type" value="Genomic_DNA"/>
</dbReference>
<dbReference type="PIRSF" id="PIRSF006373">
    <property type="entry name" value="TF_E_archaea"/>
    <property type="match status" value="1"/>
</dbReference>
<dbReference type="EMBL" id="CP011055">
    <property type="protein sequence ID" value="AKA73583.1"/>
    <property type="molecule type" value="Genomic_DNA"/>
</dbReference>
<evidence type="ECO:0000259" key="5">
    <source>
        <dbReference type="PROSITE" id="PS51344"/>
    </source>
</evidence>
<dbReference type="Proteomes" id="UP000282269">
    <property type="component" value="Chromosome"/>
</dbReference>
<evidence type="ECO:0000313" key="19">
    <source>
        <dbReference type="Proteomes" id="UP000033085"/>
    </source>
</evidence>
<dbReference type="GO" id="GO:0006355">
    <property type="term" value="P:regulation of DNA-templated transcription"/>
    <property type="evidence" value="ECO:0007669"/>
    <property type="project" value="InterPro"/>
</dbReference>
<dbReference type="PROSITE" id="PS51344">
    <property type="entry name" value="HTH_TFE_IIE"/>
    <property type="match status" value="1"/>
</dbReference>
<dbReference type="KEGG" id="ssof:SULC_1284"/>
<evidence type="ECO:0000313" key="27">
    <source>
        <dbReference type="Proteomes" id="UP000278715"/>
    </source>
</evidence>
<dbReference type="PATRIC" id="fig|2287.6.peg.1337"/>
<dbReference type="Proteomes" id="UP000033106">
    <property type="component" value="Chromosome"/>
</dbReference>
<evidence type="ECO:0000313" key="22">
    <source>
        <dbReference type="Proteomes" id="UP000267993"/>
    </source>
</evidence>
<evidence type="ECO:0000313" key="25">
    <source>
        <dbReference type="Proteomes" id="UP000273443"/>
    </source>
</evidence>
<evidence type="ECO:0000313" key="17">
    <source>
        <dbReference type="EMBL" id="SAI83805.1"/>
    </source>
</evidence>
<dbReference type="InterPro" id="IPR002853">
    <property type="entry name" value="TFIIE_asu"/>
</dbReference>
<dbReference type="Proteomes" id="UP000033057">
    <property type="component" value="Chromosome"/>
</dbReference>
<reference evidence="7" key="5">
    <citation type="submission" date="2018-10" db="EMBL/GenBank/DDBJ databases">
        <authorList>
            <person name="McCarthy S."/>
            <person name="Gradnigo J."/>
            <person name="Johnson T."/>
            <person name="Payne S."/>
            <person name="Lipzen A."/>
            <person name="Schackwitz W."/>
            <person name="Martin J."/>
            <person name="Moriyama E."/>
            <person name="Blum P."/>
        </authorList>
    </citation>
    <scope>NUCLEOTIDE SEQUENCE</scope>
    <source>
        <strain evidence="6">SARC-B</strain>
        <strain evidence="7">SARC-C</strain>
        <strain evidence="8">SULA</strain>
    </source>
</reference>
<evidence type="ECO:0000313" key="21">
    <source>
        <dbReference type="Proteomes" id="UP000076770"/>
    </source>
</evidence>
<dbReference type="Gene3D" id="1.10.10.10">
    <property type="entry name" value="Winged helix-like DNA-binding domain superfamily/Winged helix DNA-binding domain"/>
    <property type="match status" value="1"/>
</dbReference>
<dbReference type="EMBL" id="CP011057">
    <property type="protein sequence ID" value="AKA78973.1"/>
    <property type="molecule type" value="Genomic_DNA"/>
</dbReference>
<evidence type="ECO:0000313" key="29">
    <source>
        <dbReference type="Proteomes" id="UP000594632"/>
    </source>
</evidence>
<dbReference type="Proteomes" id="UP000033085">
    <property type="component" value="Chromosome"/>
</dbReference>
<evidence type="ECO:0000313" key="26">
    <source>
        <dbReference type="Proteomes" id="UP000275843"/>
    </source>
</evidence>
<dbReference type="InterPro" id="IPR024550">
    <property type="entry name" value="TFIIEa/SarR/Rpc3_HTH_dom"/>
</dbReference>
<keyword evidence="3 4" id="KW-0804">Transcription</keyword>
<reference evidence="17" key="2">
    <citation type="submission" date="2016-04" db="EMBL/GenBank/DDBJ databases">
        <authorList>
            <person name="Evans L.H."/>
            <person name="Alamgir A."/>
            <person name="Owens N."/>
            <person name="Weber N.D."/>
            <person name="Virtaneva K."/>
            <person name="Barbian K."/>
            <person name="Babar A."/>
            <person name="Rosenke K."/>
        </authorList>
    </citation>
    <scope>NUCLEOTIDE SEQUENCE</scope>
    <source>
        <strain evidence="17">P1</strain>
    </source>
</reference>
<reference evidence="16 29" key="6">
    <citation type="journal article" date="2020" name="Nat. Commun.">
        <title>The structures of two archaeal type IV pili illuminate evolutionary relationships.</title>
        <authorList>
            <person name="Wang F."/>
            <person name="Baquero D.P."/>
            <person name="Su Z."/>
            <person name="Beltran L.C."/>
            <person name="Prangishvili D."/>
            <person name="Krupovic M."/>
            <person name="Egelman E.H."/>
        </authorList>
    </citation>
    <scope>NUCLEOTIDE SEQUENCE [LARGE SCALE GENOMIC DNA]</scope>
    <source>
        <strain evidence="16 29">POZ149</strain>
    </source>
</reference>
<dbReference type="EMBL" id="CP033239">
    <property type="protein sequence ID" value="AZF78525.1"/>
    <property type="molecule type" value="Genomic_DNA"/>
</dbReference>
<dbReference type="EMBL" id="CP033241">
    <property type="protein sequence ID" value="AZF83768.1"/>
    <property type="molecule type" value="Genomic_DNA"/>
</dbReference>
<dbReference type="InterPro" id="IPR017919">
    <property type="entry name" value="TFIIE/TFIIEa_HTH"/>
</dbReference>
<dbReference type="Pfam" id="PF02002">
    <property type="entry name" value="TFIIE_alpha"/>
    <property type="match status" value="1"/>
</dbReference>
<dbReference type="EMBL" id="CP011056">
    <property type="protein sequence ID" value="AKA76281.1"/>
    <property type="molecule type" value="Genomic_DNA"/>
</dbReference>
<dbReference type="HAMAP" id="MF_01909">
    <property type="entry name" value="TFE_arch"/>
    <property type="match status" value="1"/>
</dbReference>
<comment type="subunit">
    <text evidence="4">Monomer. Interaction with RNA polymerase subunits RpoF and RpoE is necessary for Tfe stimulatory transcription activity. Able to interact with Tbp and RNA polymerase in the absence of DNA promoter. Interacts both with the preinitiation and elongation complexes.</text>
</comment>
<dbReference type="SMART" id="SM00531">
    <property type="entry name" value="TFIIE"/>
    <property type="match status" value="1"/>
</dbReference>
<evidence type="ECO:0000256" key="4">
    <source>
        <dbReference type="HAMAP-Rule" id="MF_01909"/>
    </source>
</evidence>
<dbReference type="SUPFAM" id="SSF46785">
    <property type="entry name" value="Winged helix' DNA-binding domain"/>
    <property type="match status" value="1"/>
</dbReference>
<reference evidence="22 23" key="4">
    <citation type="journal article" date="2018" name="Proc. Natl. Acad. Sci. U.S.A.">
        <title>Nonmutational mechanism of inheritance in the Archaeon Sulfolobus solfataricus.</title>
        <authorList>
            <person name="Payne S."/>
            <person name="McCarthy S."/>
            <person name="Johnson T."/>
            <person name="North E."/>
            <person name="Blum P."/>
        </authorList>
    </citation>
    <scope>NUCLEOTIDE SEQUENCE [LARGE SCALE GENOMIC DNA]</scope>
    <source>
        <strain evidence="10 22">SARC-H</strain>
        <strain evidence="11 26">SARC-I</strain>
        <strain evidence="13 27">SARC-N</strain>
        <strain evidence="14 28">SARC-O</strain>
        <strain evidence="15 23">SUL120</strain>
        <strain evidence="9 24">SULG</strain>
        <strain evidence="12 25">SULM</strain>
    </source>
</reference>
<dbReference type="Proteomes" id="UP000275843">
    <property type="component" value="Chromosome"/>
</dbReference>
<dbReference type="EMBL" id="CP050869">
    <property type="protein sequence ID" value="QPG50571.1"/>
    <property type="molecule type" value="Genomic_DNA"/>
</dbReference>
<dbReference type="InterPro" id="IPR036388">
    <property type="entry name" value="WH-like_DNA-bd_sf"/>
</dbReference>
<dbReference type="Proteomes" id="UP000278715">
    <property type="component" value="Chromosome"/>
</dbReference>
<dbReference type="GeneID" id="1455415"/>
<dbReference type="EMBL" id="CP033236">
    <property type="protein sequence ID" value="AZF70671.1"/>
    <property type="molecule type" value="Genomic_DNA"/>
</dbReference>
<dbReference type="Proteomes" id="UP000267993">
    <property type="component" value="Chromosome"/>
</dbReference>
<dbReference type="GO" id="GO:0003677">
    <property type="term" value="F:DNA binding"/>
    <property type="evidence" value="ECO:0007669"/>
    <property type="project" value="UniProtKB-KW"/>
</dbReference>
<evidence type="ECO:0000313" key="23">
    <source>
        <dbReference type="Proteomes" id="UP000269431"/>
    </source>
</evidence>
<reference evidence="18 19" key="1">
    <citation type="journal article" date="2015" name="Genome Announc.">
        <title>Complete Genome Sequence of Sulfolobus solfataricus Strain 98/2 and Evolved Derivatives.</title>
        <authorList>
            <person name="McCarthy S."/>
            <person name="Gradnigo J."/>
            <person name="Johnson T."/>
            <person name="Payne S."/>
            <person name="Lipzen A."/>
            <person name="Martin J."/>
            <person name="Schackwitz W."/>
            <person name="Moriyama E."/>
            <person name="Blum P."/>
        </authorList>
    </citation>
    <scope>NUCLEOTIDE SEQUENCE [LARGE SCALE GENOMIC DNA]</scope>
    <source>
        <strain evidence="18">98/2 SULC</strain>
        <strain evidence="6">SARC-B</strain>
        <strain evidence="7">SARC-C</strain>
        <strain evidence="8 20">SULA</strain>
        <strain evidence="19">SULB</strain>
    </source>
</reference>
<evidence type="ECO:0000313" key="6">
    <source>
        <dbReference type="EMBL" id="AKA73583.1"/>
    </source>
</evidence>
<evidence type="ECO:0000313" key="7">
    <source>
        <dbReference type="EMBL" id="AKA76281.1"/>
    </source>
</evidence>
<keyword evidence="2 4" id="KW-0238">DNA-binding</keyword>
<reference evidence="21" key="3">
    <citation type="submission" date="2016-04" db="EMBL/GenBank/DDBJ databases">
        <authorList>
            <person name="Shah S.A."/>
            <person name="Garrett R.A."/>
        </authorList>
    </citation>
    <scope>NUCLEOTIDE SEQUENCE [LARGE SCALE GENOMIC DNA]</scope>
    <source>
        <strain evidence="21">ATCC 35091 / DSM 1616 / JCM 8930 / NBRC 15331 / P1</strain>
    </source>
</reference>
<evidence type="ECO:0000313" key="11">
    <source>
        <dbReference type="EMBL" id="AZF73291.1"/>
    </source>
</evidence>
<dbReference type="InterPro" id="IPR039997">
    <property type="entry name" value="TFE"/>
</dbReference>
<evidence type="ECO:0000313" key="9">
    <source>
        <dbReference type="EMBL" id="AZF68051.1"/>
    </source>
</evidence>
<dbReference type="OMA" id="WLTYLWT"/>
<dbReference type="RefSeq" id="WP_009990539.1">
    <property type="nucleotide sequence ID" value="NZ_CP011055.2"/>
</dbReference>
<comment type="function">
    <text evidence="4">Transcription factor that plays a role in the activation of archaeal genes transcribed by RNA polymerase. Facilitates transcription initiation by enhancing TATA-box recognition by TATA-box-binding protein (Tbp), and transcription factor B (Tfb) and RNA polymerase recruitment. Not absolutely required for transcription in vitro, but particularly important in cases where Tbp or Tfb function is not optimal. It dynamically alters the nucleic acid-binding properties of RNA polymerases by stabilizing the initiation complex and destabilizing elongation complexes. Seems to translocate with the RNA polymerase following initiation and acts by binding to the non template strand of the transcription bubble in elongation complexes.</text>
</comment>
<evidence type="ECO:0000313" key="24">
    <source>
        <dbReference type="Proteomes" id="UP000273194"/>
    </source>
</evidence>
<dbReference type="Proteomes" id="UP000076770">
    <property type="component" value="Chromosome i"/>
</dbReference>
<dbReference type="Proteomes" id="UP000269431">
    <property type="component" value="Chromosome"/>
</dbReference>
<keyword evidence="1 4" id="KW-0805">Transcription regulation</keyword>
<evidence type="ECO:0000313" key="10">
    <source>
        <dbReference type="EMBL" id="AZF70671.1"/>
    </source>
</evidence>
<evidence type="ECO:0000313" key="14">
    <source>
        <dbReference type="EMBL" id="AZF81129.1"/>
    </source>
</evidence>
<evidence type="ECO:0000313" key="8">
    <source>
        <dbReference type="EMBL" id="AKA78973.1"/>
    </source>
</evidence>
<dbReference type="GeneID" id="44129239"/>
<comment type="domain">
    <text evidence="4">The winged helix domain is involved in binding to DNA in the preinitiation complex.</text>
</comment>
<dbReference type="Proteomes" id="UP000594632">
    <property type="component" value="Chromosome"/>
</dbReference>
<evidence type="ECO:0000313" key="12">
    <source>
        <dbReference type="EMBL" id="AZF75916.1"/>
    </source>
</evidence>
<evidence type="ECO:0000313" key="16">
    <source>
        <dbReference type="EMBL" id="QPG50571.1"/>
    </source>
</evidence>
<dbReference type="InterPro" id="IPR016481">
    <property type="entry name" value="TF_E_archaea"/>
</dbReference>
<dbReference type="KEGG" id="ssol:SULB_1286"/>
<evidence type="ECO:0000256" key="3">
    <source>
        <dbReference type="ARBA" id="ARBA00023163"/>
    </source>
</evidence>
<gene>
    <name evidence="4" type="primary">tfe</name>
    <name evidence="16" type="ORF">HFC64_12840</name>
    <name evidence="17" type="ORF">SSOP1_0251</name>
    <name evidence="8" type="ORF">SULA_1285</name>
    <name evidence="6" type="ORF">SULB_1286</name>
    <name evidence="7" type="ORF">SULC_1284</name>
    <name evidence="9" type="ORF">SULG_06365</name>
    <name evidence="10" type="ORF">SULH_06365</name>
    <name evidence="11" type="ORF">SULI_06365</name>
    <name evidence="12" type="ORF">SULM_06365</name>
    <name evidence="13" type="ORF">SULN_06365</name>
    <name evidence="14" type="ORF">SULO_06375</name>
    <name evidence="15" type="ORF">SULZ_06610</name>
</gene>
<proteinExistence type="inferred from homology"/>
<evidence type="ECO:0000313" key="20">
    <source>
        <dbReference type="Proteomes" id="UP000033106"/>
    </source>
</evidence>
<dbReference type="AlphaFoldDB" id="A0A0E3GUW5"/>
<evidence type="ECO:0000313" key="18">
    <source>
        <dbReference type="Proteomes" id="UP000033057"/>
    </source>
</evidence>
<protein>
    <recommendedName>
        <fullName evidence="4">Transcription factor E</fullName>
        <shortName evidence="4">TFE</shortName>
    </recommendedName>
    <alternativeName>
        <fullName evidence="4">TFIIE subunit alpha homolog</fullName>
    </alternativeName>
    <alternativeName>
        <fullName evidence="4">Transcription initiation factor TFIIE</fullName>
    </alternativeName>
</protein>
<accession>A0A0E3GUW5</accession>
<evidence type="ECO:0000313" key="28">
    <source>
        <dbReference type="Proteomes" id="UP000282269"/>
    </source>
</evidence>
<dbReference type="Proteomes" id="UP000273443">
    <property type="component" value="Chromosome"/>
</dbReference>
<feature type="domain" description="HTH TFE/IIEalpha-type" evidence="5">
    <location>
        <begin position="4"/>
        <end position="88"/>
    </location>
</feature>
<name>A0A0E3GUW5_SACSO</name>